<accession>A0A1D2VK43</accession>
<dbReference type="EMBL" id="KV454478">
    <property type="protein sequence ID" value="ODV61955.1"/>
    <property type="molecule type" value="Genomic_DNA"/>
</dbReference>
<sequence>MITKYFQKVVVRFDPLGPGSKTARLFLALIPSLLKTSCAVSFQTLSHSQQQPLVQITFKDKFVLEHDPSHFKFPELAALFDHHSRQLKIKESIQG</sequence>
<comment type="subcellular location">
    <subcellularLocation>
        <location evidence="1">Mitochondrion</location>
    </subcellularLocation>
</comment>
<keyword evidence="5" id="KW-0687">Ribonucleoprotein</keyword>
<dbReference type="OrthoDB" id="4136894at2759"/>
<evidence type="ECO:0000256" key="4">
    <source>
        <dbReference type="ARBA" id="ARBA00023128"/>
    </source>
</evidence>
<evidence type="ECO:0000313" key="7">
    <source>
        <dbReference type="EMBL" id="ODV61955.1"/>
    </source>
</evidence>
<evidence type="ECO:0000256" key="5">
    <source>
        <dbReference type="ARBA" id="ARBA00023274"/>
    </source>
</evidence>
<dbReference type="AlphaFoldDB" id="A0A1D2VK43"/>
<dbReference type="STRING" id="1344418.A0A1D2VK43"/>
<dbReference type="FunCoup" id="A0A1D2VK43">
    <property type="interactions" value="100"/>
</dbReference>
<reference evidence="8" key="1">
    <citation type="submission" date="2016-05" db="EMBL/GenBank/DDBJ databases">
        <title>Comparative genomics of biotechnologically important yeasts.</title>
        <authorList>
            <consortium name="DOE Joint Genome Institute"/>
            <person name="Riley R."/>
            <person name="Haridas S."/>
            <person name="Wolfe K.H."/>
            <person name="Lopes M.R."/>
            <person name="Hittinger C.T."/>
            <person name="Goker M."/>
            <person name="Salamov A."/>
            <person name="Wisecaver J."/>
            <person name="Long T.M."/>
            <person name="Aerts A.L."/>
            <person name="Barry K."/>
            <person name="Choi C."/>
            <person name="Clum A."/>
            <person name="Coughlan A.Y."/>
            <person name="Deshpande S."/>
            <person name="Douglass A.P."/>
            <person name="Hanson S.J."/>
            <person name="Klenk H.-P."/>
            <person name="Labutti K."/>
            <person name="Lapidus A."/>
            <person name="Lindquist E."/>
            <person name="Lipzen A."/>
            <person name="Meier-Kolthoff J.P."/>
            <person name="Ohm R.A."/>
            <person name="Otillar R.P."/>
            <person name="Pangilinan J."/>
            <person name="Peng Y."/>
            <person name="Rokas A."/>
            <person name="Rosa C.A."/>
            <person name="Scheuner C."/>
            <person name="Sibirny A.A."/>
            <person name="Slot J.C."/>
            <person name="Stielow J.B."/>
            <person name="Sun H."/>
            <person name="Kurtzman C.P."/>
            <person name="Blackwell M."/>
            <person name="Grigoriev I.V."/>
            <person name="Jeffries T.W."/>
        </authorList>
    </citation>
    <scope>NUCLEOTIDE SEQUENCE [LARGE SCALE GENOMIC DNA]</scope>
    <source>
        <strain evidence="8">DSM 1968</strain>
    </source>
</reference>
<organism evidence="7 8">
    <name type="scientific">Ascoidea rubescens DSM 1968</name>
    <dbReference type="NCBI Taxonomy" id="1344418"/>
    <lineage>
        <taxon>Eukaryota</taxon>
        <taxon>Fungi</taxon>
        <taxon>Dikarya</taxon>
        <taxon>Ascomycota</taxon>
        <taxon>Saccharomycotina</taxon>
        <taxon>Saccharomycetes</taxon>
        <taxon>Ascoideaceae</taxon>
        <taxon>Ascoidea</taxon>
    </lineage>
</organism>
<dbReference type="InterPro" id="IPR019716">
    <property type="entry name" value="Ribosomal_mL53"/>
</dbReference>
<evidence type="ECO:0000256" key="2">
    <source>
        <dbReference type="ARBA" id="ARBA00005557"/>
    </source>
</evidence>
<gene>
    <name evidence="7" type="ORF">ASCRUDRAFT_19374</name>
</gene>
<proteinExistence type="inferred from homology"/>
<dbReference type="GeneID" id="30963218"/>
<name>A0A1D2VK43_9ASCO</name>
<dbReference type="GO" id="GO:0003735">
    <property type="term" value="F:structural constituent of ribosome"/>
    <property type="evidence" value="ECO:0007669"/>
    <property type="project" value="TreeGrafter"/>
</dbReference>
<dbReference type="Gene3D" id="3.40.30.10">
    <property type="entry name" value="Glutaredoxin"/>
    <property type="match status" value="1"/>
</dbReference>
<dbReference type="RefSeq" id="XP_020048262.1">
    <property type="nucleotide sequence ID" value="XM_020189582.2"/>
</dbReference>
<keyword evidence="4" id="KW-0496">Mitochondrion</keyword>
<evidence type="ECO:0000256" key="1">
    <source>
        <dbReference type="ARBA" id="ARBA00004173"/>
    </source>
</evidence>
<dbReference type="Pfam" id="PF10780">
    <property type="entry name" value="MRP_L53"/>
    <property type="match status" value="1"/>
</dbReference>
<evidence type="ECO:0000313" key="8">
    <source>
        <dbReference type="Proteomes" id="UP000095038"/>
    </source>
</evidence>
<dbReference type="PANTHER" id="PTHR28236:SF1">
    <property type="entry name" value="LARGE RIBOSOMAL SUBUNIT PROTEIN ML53"/>
    <property type="match status" value="1"/>
</dbReference>
<comment type="similarity">
    <text evidence="2">Belongs to the mitochondrion-specific ribosomal protein mL53 family.</text>
</comment>
<protein>
    <recommendedName>
        <fullName evidence="6">Large ribosomal subunit protein mL53</fullName>
    </recommendedName>
</protein>
<dbReference type="Proteomes" id="UP000095038">
    <property type="component" value="Unassembled WGS sequence"/>
</dbReference>
<dbReference type="GO" id="GO:0005762">
    <property type="term" value="C:mitochondrial large ribosomal subunit"/>
    <property type="evidence" value="ECO:0007669"/>
    <property type="project" value="TreeGrafter"/>
</dbReference>
<evidence type="ECO:0000256" key="3">
    <source>
        <dbReference type="ARBA" id="ARBA00022980"/>
    </source>
</evidence>
<feature type="non-terminal residue" evidence="7">
    <location>
        <position position="95"/>
    </location>
</feature>
<dbReference type="InterPro" id="IPR042776">
    <property type="entry name" value="Ribosomal_mL53_fung"/>
</dbReference>
<evidence type="ECO:0000256" key="6">
    <source>
        <dbReference type="ARBA" id="ARBA00035180"/>
    </source>
</evidence>
<keyword evidence="3 7" id="KW-0689">Ribosomal protein</keyword>
<keyword evidence="8" id="KW-1185">Reference proteome</keyword>
<dbReference type="InParanoid" id="A0A1D2VK43"/>
<dbReference type="PANTHER" id="PTHR28236">
    <property type="entry name" value="54S RIBOSOMAL PROTEIN L44, MITOCHONDRIAL"/>
    <property type="match status" value="1"/>
</dbReference>